<dbReference type="Gramene" id="TuG1812G0500001515.01.T01">
    <property type="protein sequence ID" value="TuG1812G0500001515.01.T01.cds256881"/>
    <property type="gene ID" value="TuG1812G0500001515.01"/>
</dbReference>
<proteinExistence type="predicted"/>
<dbReference type="AlphaFoldDB" id="A0A8R7UGN0"/>
<reference evidence="1" key="3">
    <citation type="submission" date="2022-06" db="UniProtKB">
        <authorList>
            <consortium name="EnsemblPlants"/>
        </authorList>
    </citation>
    <scope>IDENTIFICATION</scope>
</reference>
<dbReference type="Proteomes" id="UP000015106">
    <property type="component" value="Chromosome 5"/>
</dbReference>
<evidence type="ECO:0000313" key="1">
    <source>
        <dbReference type="EnsemblPlants" id="TuG1812G0500001515.01.T01.cds256881"/>
    </source>
</evidence>
<protein>
    <submittedName>
        <fullName evidence="1">Uncharacterized protein</fullName>
    </submittedName>
</protein>
<accession>A0A8R7UGN0</accession>
<sequence>MVVLQLSPRWKAIMNETLKCDLHFVGCFNKPYRLPTLLLSSHTRGLSRTTVAASFKKTRRSRHIVCKSHRIFTRHSERPACKIHTTMPAYRNAENFCNNIITEKGPNRILIPCTRFLINQAFYLNISR</sequence>
<organism evidence="1 2">
    <name type="scientific">Triticum urartu</name>
    <name type="common">Red wild einkorn</name>
    <name type="synonym">Crithodium urartu</name>
    <dbReference type="NCBI Taxonomy" id="4572"/>
    <lineage>
        <taxon>Eukaryota</taxon>
        <taxon>Viridiplantae</taxon>
        <taxon>Streptophyta</taxon>
        <taxon>Embryophyta</taxon>
        <taxon>Tracheophyta</taxon>
        <taxon>Spermatophyta</taxon>
        <taxon>Magnoliopsida</taxon>
        <taxon>Liliopsida</taxon>
        <taxon>Poales</taxon>
        <taxon>Poaceae</taxon>
        <taxon>BOP clade</taxon>
        <taxon>Pooideae</taxon>
        <taxon>Triticodae</taxon>
        <taxon>Triticeae</taxon>
        <taxon>Triticinae</taxon>
        <taxon>Triticum</taxon>
    </lineage>
</organism>
<evidence type="ECO:0000313" key="2">
    <source>
        <dbReference type="Proteomes" id="UP000015106"/>
    </source>
</evidence>
<reference evidence="2" key="1">
    <citation type="journal article" date="2013" name="Nature">
        <title>Draft genome of the wheat A-genome progenitor Triticum urartu.</title>
        <authorList>
            <person name="Ling H.Q."/>
            <person name="Zhao S."/>
            <person name="Liu D."/>
            <person name="Wang J."/>
            <person name="Sun H."/>
            <person name="Zhang C."/>
            <person name="Fan H."/>
            <person name="Li D."/>
            <person name="Dong L."/>
            <person name="Tao Y."/>
            <person name="Gao C."/>
            <person name="Wu H."/>
            <person name="Li Y."/>
            <person name="Cui Y."/>
            <person name="Guo X."/>
            <person name="Zheng S."/>
            <person name="Wang B."/>
            <person name="Yu K."/>
            <person name="Liang Q."/>
            <person name="Yang W."/>
            <person name="Lou X."/>
            <person name="Chen J."/>
            <person name="Feng M."/>
            <person name="Jian J."/>
            <person name="Zhang X."/>
            <person name="Luo G."/>
            <person name="Jiang Y."/>
            <person name="Liu J."/>
            <person name="Wang Z."/>
            <person name="Sha Y."/>
            <person name="Zhang B."/>
            <person name="Wu H."/>
            <person name="Tang D."/>
            <person name="Shen Q."/>
            <person name="Xue P."/>
            <person name="Zou S."/>
            <person name="Wang X."/>
            <person name="Liu X."/>
            <person name="Wang F."/>
            <person name="Yang Y."/>
            <person name="An X."/>
            <person name="Dong Z."/>
            <person name="Zhang K."/>
            <person name="Zhang X."/>
            <person name="Luo M.C."/>
            <person name="Dvorak J."/>
            <person name="Tong Y."/>
            <person name="Wang J."/>
            <person name="Yang H."/>
            <person name="Li Z."/>
            <person name="Wang D."/>
            <person name="Zhang A."/>
            <person name="Wang J."/>
        </authorList>
    </citation>
    <scope>NUCLEOTIDE SEQUENCE</scope>
    <source>
        <strain evidence="2">cv. G1812</strain>
    </source>
</reference>
<dbReference type="EnsemblPlants" id="TuG1812G0500001515.01.T01">
    <property type="protein sequence ID" value="TuG1812G0500001515.01.T01.cds256881"/>
    <property type="gene ID" value="TuG1812G0500001515.01"/>
</dbReference>
<name>A0A8R7UGN0_TRIUA</name>
<reference evidence="1" key="2">
    <citation type="submission" date="2018-03" db="EMBL/GenBank/DDBJ databases">
        <title>The Triticum urartu genome reveals the dynamic nature of wheat genome evolution.</title>
        <authorList>
            <person name="Ling H."/>
            <person name="Ma B."/>
            <person name="Shi X."/>
            <person name="Liu H."/>
            <person name="Dong L."/>
            <person name="Sun H."/>
            <person name="Cao Y."/>
            <person name="Gao Q."/>
            <person name="Zheng S."/>
            <person name="Li Y."/>
            <person name="Yu Y."/>
            <person name="Du H."/>
            <person name="Qi M."/>
            <person name="Li Y."/>
            <person name="Yu H."/>
            <person name="Cui Y."/>
            <person name="Wang N."/>
            <person name="Chen C."/>
            <person name="Wu H."/>
            <person name="Zhao Y."/>
            <person name="Zhang J."/>
            <person name="Li Y."/>
            <person name="Zhou W."/>
            <person name="Zhang B."/>
            <person name="Hu W."/>
            <person name="Eijk M."/>
            <person name="Tang J."/>
            <person name="Witsenboer H."/>
            <person name="Zhao S."/>
            <person name="Li Z."/>
            <person name="Zhang A."/>
            <person name="Wang D."/>
            <person name="Liang C."/>
        </authorList>
    </citation>
    <scope>NUCLEOTIDE SEQUENCE [LARGE SCALE GENOMIC DNA]</scope>
    <source>
        <strain evidence="1">cv. G1812</strain>
    </source>
</reference>
<keyword evidence="2" id="KW-1185">Reference proteome</keyword>